<proteinExistence type="predicted"/>
<reference evidence="2" key="1">
    <citation type="submission" date="2022-11" db="UniProtKB">
        <authorList>
            <consortium name="WormBaseParasite"/>
        </authorList>
    </citation>
    <scope>IDENTIFICATION</scope>
</reference>
<keyword evidence="1" id="KW-1185">Reference proteome</keyword>
<name>A0A914D6H2_9BILA</name>
<sequence length="126" mass="14986">MGGQLTYDDWSEQDFMIHGWKGDDITKQNYYFATFVKKNWTSPFLSMFDISKCGKGYSGWNWRKEKKKKVEEIKLQLKSGFWILNPDSESRFRIQIQNLDSEFILDSESESRIRIQNPDSESEFGF</sequence>
<dbReference type="Proteomes" id="UP000887540">
    <property type="component" value="Unplaced"/>
</dbReference>
<organism evidence="1 2">
    <name type="scientific">Acrobeloides nanus</name>
    <dbReference type="NCBI Taxonomy" id="290746"/>
    <lineage>
        <taxon>Eukaryota</taxon>
        <taxon>Metazoa</taxon>
        <taxon>Ecdysozoa</taxon>
        <taxon>Nematoda</taxon>
        <taxon>Chromadorea</taxon>
        <taxon>Rhabditida</taxon>
        <taxon>Tylenchina</taxon>
        <taxon>Cephalobomorpha</taxon>
        <taxon>Cephaloboidea</taxon>
        <taxon>Cephalobidae</taxon>
        <taxon>Acrobeloides</taxon>
    </lineage>
</organism>
<accession>A0A914D6H2</accession>
<protein>
    <submittedName>
        <fullName evidence="2">Uncharacterized protein</fullName>
    </submittedName>
</protein>
<dbReference type="AlphaFoldDB" id="A0A914D6H2"/>
<evidence type="ECO:0000313" key="1">
    <source>
        <dbReference type="Proteomes" id="UP000887540"/>
    </source>
</evidence>
<dbReference type="WBParaSite" id="ACRNAN_scaffold2000.g28498.t1">
    <property type="protein sequence ID" value="ACRNAN_scaffold2000.g28498.t1"/>
    <property type="gene ID" value="ACRNAN_scaffold2000.g28498"/>
</dbReference>
<evidence type="ECO:0000313" key="2">
    <source>
        <dbReference type="WBParaSite" id="ACRNAN_scaffold2000.g28498.t1"/>
    </source>
</evidence>